<evidence type="ECO:0000259" key="2">
    <source>
        <dbReference type="PROSITE" id="PS50943"/>
    </source>
</evidence>
<dbReference type="InterPro" id="IPR001387">
    <property type="entry name" value="Cro/C1-type_HTH"/>
</dbReference>
<comment type="caution">
    <text evidence="3">The sequence shown here is derived from an EMBL/GenBank/DDBJ whole genome shotgun (WGS) entry which is preliminary data.</text>
</comment>
<feature type="region of interest" description="Disordered" evidence="1">
    <location>
        <begin position="131"/>
        <end position="185"/>
    </location>
</feature>
<evidence type="ECO:0000256" key="1">
    <source>
        <dbReference type="SAM" id="MobiDB-lite"/>
    </source>
</evidence>
<dbReference type="GO" id="GO:0003677">
    <property type="term" value="F:DNA binding"/>
    <property type="evidence" value="ECO:0007669"/>
    <property type="project" value="InterPro"/>
</dbReference>
<feature type="compositionally biased region" description="Basic and acidic residues" evidence="1">
    <location>
        <begin position="151"/>
        <end position="176"/>
    </location>
</feature>
<dbReference type="Gene3D" id="1.10.260.40">
    <property type="entry name" value="lambda repressor-like DNA-binding domains"/>
    <property type="match status" value="1"/>
</dbReference>
<dbReference type="SUPFAM" id="SSF47413">
    <property type="entry name" value="lambda repressor-like DNA-binding domains"/>
    <property type="match status" value="1"/>
</dbReference>
<evidence type="ECO:0000313" key="3">
    <source>
        <dbReference type="EMBL" id="MBB5337561.1"/>
    </source>
</evidence>
<gene>
    <name evidence="3" type="ORF">HNR32_002723</name>
</gene>
<feature type="domain" description="HTH cro/C1-type" evidence="2">
    <location>
        <begin position="5"/>
        <end position="61"/>
    </location>
</feature>
<dbReference type="AlphaFoldDB" id="A0A840UIJ2"/>
<dbReference type="Proteomes" id="UP000559117">
    <property type="component" value="Unassembled WGS sequence"/>
</dbReference>
<name>A0A840UIJ2_9FIRM</name>
<dbReference type="EMBL" id="JACHFH010000059">
    <property type="protein sequence ID" value="MBB5337561.1"/>
    <property type="molecule type" value="Genomic_DNA"/>
</dbReference>
<dbReference type="RefSeq" id="WP_183863465.1">
    <property type="nucleotide sequence ID" value="NZ_JACHFH010000059.1"/>
</dbReference>
<feature type="compositionally biased region" description="Acidic residues" evidence="1">
    <location>
        <begin position="140"/>
        <end position="150"/>
    </location>
</feature>
<keyword evidence="4" id="KW-1185">Reference proteome</keyword>
<evidence type="ECO:0000313" key="4">
    <source>
        <dbReference type="Proteomes" id="UP000559117"/>
    </source>
</evidence>
<organism evidence="3 4">
    <name type="scientific">Pectinatus brassicae</name>
    <dbReference type="NCBI Taxonomy" id="862415"/>
    <lineage>
        <taxon>Bacteria</taxon>
        <taxon>Bacillati</taxon>
        <taxon>Bacillota</taxon>
        <taxon>Negativicutes</taxon>
        <taxon>Selenomonadales</taxon>
        <taxon>Selenomonadaceae</taxon>
        <taxon>Pectinatus</taxon>
    </lineage>
</organism>
<sequence length="185" mass="21388">MKERLKAIRKSLSPKVSQEKFGIMFGVSRNAIKTYELGTVIPSDTFIQLLCSKLNINEEWLRTGTGEMYIKNNDSLFEEFAQRYNLSPAEQEAARYCLQLTSEQRQEVLNHIVGLADAIKSAQVIAPDFTHHSESKSEDVENDDIENDEEFQQRMDILKQEYRAEKREKTSEESTFSRKTKGKRA</sequence>
<dbReference type="InterPro" id="IPR010982">
    <property type="entry name" value="Lambda_DNA-bd_dom_sf"/>
</dbReference>
<dbReference type="PROSITE" id="PS50943">
    <property type="entry name" value="HTH_CROC1"/>
    <property type="match status" value="1"/>
</dbReference>
<dbReference type="Pfam" id="PF01381">
    <property type="entry name" value="HTH_3"/>
    <property type="match status" value="1"/>
</dbReference>
<dbReference type="SMART" id="SM00530">
    <property type="entry name" value="HTH_XRE"/>
    <property type="match status" value="1"/>
</dbReference>
<dbReference type="CDD" id="cd00093">
    <property type="entry name" value="HTH_XRE"/>
    <property type="match status" value="1"/>
</dbReference>
<accession>A0A840UIJ2</accession>
<proteinExistence type="predicted"/>
<protein>
    <submittedName>
        <fullName evidence="3">Transcriptional regulator with XRE-family HTH domain</fullName>
    </submittedName>
</protein>
<reference evidence="3 4" key="1">
    <citation type="submission" date="2020-08" db="EMBL/GenBank/DDBJ databases">
        <title>Genomic Encyclopedia of Type Strains, Phase IV (KMG-IV): sequencing the most valuable type-strain genomes for metagenomic binning, comparative biology and taxonomic classification.</title>
        <authorList>
            <person name="Goeker M."/>
        </authorList>
    </citation>
    <scope>NUCLEOTIDE SEQUENCE [LARGE SCALE GENOMIC DNA]</scope>
    <source>
        <strain evidence="3 4">DSM 24661</strain>
    </source>
</reference>